<dbReference type="Proteomes" id="UP001222800">
    <property type="component" value="Chromosome"/>
</dbReference>
<proteinExistence type="predicted"/>
<evidence type="ECO:0000313" key="1">
    <source>
        <dbReference type="EMBL" id="WFD12274.1"/>
    </source>
</evidence>
<sequence>MDIDIYKYIDKSINYEIPINYLNNIVKLVRTNDQLGHDFYLNQKLFIDNMFYDFSMIFRKNKFSINSEYDRSIVAKNNKYTIKLFGESREYTLSFENDKKSLKEFILHVNPNKSKFSVLTNNCGWYVNSNGNASSCHEIQYSDCGFLKEEIEKLRLLKYEKINANKYIGDLDFNISLFKNKALVGECKNLKGVFDKISNL</sequence>
<evidence type="ECO:0000313" key="2">
    <source>
        <dbReference type="Proteomes" id="UP001222800"/>
    </source>
</evidence>
<organism evidence="1 2">
    <name type="scientific">Tepidibacter hydrothermalis</name>
    <dbReference type="NCBI Taxonomy" id="3036126"/>
    <lineage>
        <taxon>Bacteria</taxon>
        <taxon>Bacillati</taxon>
        <taxon>Bacillota</taxon>
        <taxon>Clostridia</taxon>
        <taxon>Peptostreptococcales</taxon>
        <taxon>Peptostreptococcaceae</taxon>
        <taxon>Tepidibacter</taxon>
    </lineage>
</organism>
<gene>
    <name evidence="1" type="ORF">P4S50_09355</name>
</gene>
<accession>A0ABY8EK35</accession>
<protein>
    <submittedName>
        <fullName evidence="1">Uncharacterized protein</fullName>
    </submittedName>
</protein>
<dbReference type="RefSeq" id="WP_277734598.1">
    <property type="nucleotide sequence ID" value="NZ_CP120733.1"/>
</dbReference>
<keyword evidence="2" id="KW-1185">Reference proteome</keyword>
<reference evidence="1 2" key="1">
    <citation type="submission" date="2023-03" db="EMBL/GenBank/DDBJ databases">
        <title>Complete genome sequence of Tepidibacter sp. SWIR-1, isolated from a deep-sea hydrothermal vent.</title>
        <authorList>
            <person name="Li X."/>
        </authorList>
    </citation>
    <scope>NUCLEOTIDE SEQUENCE [LARGE SCALE GENOMIC DNA]</scope>
    <source>
        <strain evidence="1 2">SWIR-1</strain>
    </source>
</reference>
<name>A0ABY8EK35_9FIRM</name>
<dbReference type="EMBL" id="CP120733">
    <property type="protein sequence ID" value="WFD12274.1"/>
    <property type="molecule type" value="Genomic_DNA"/>
</dbReference>